<proteinExistence type="predicted"/>
<organism evidence="2 3">
    <name type="scientific">Nocardia cerradoensis</name>
    <dbReference type="NCBI Taxonomy" id="85688"/>
    <lineage>
        <taxon>Bacteria</taxon>
        <taxon>Bacillati</taxon>
        <taxon>Actinomycetota</taxon>
        <taxon>Actinomycetes</taxon>
        <taxon>Mycobacteriales</taxon>
        <taxon>Nocardiaceae</taxon>
        <taxon>Nocardia</taxon>
    </lineage>
</organism>
<feature type="region of interest" description="Disordered" evidence="1">
    <location>
        <begin position="1"/>
        <end position="21"/>
    </location>
</feature>
<feature type="region of interest" description="Disordered" evidence="1">
    <location>
        <begin position="181"/>
        <end position="205"/>
    </location>
</feature>
<dbReference type="Proteomes" id="UP000215506">
    <property type="component" value="Unassembled WGS sequence"/>
</dbReference>
<protein>
    <submittedName>
        <fullName evidence="2">Uncharacterized protein</fullName>
    </submittedName>
</protein>
<feature type="region of interest" description="Disordered" evidence="1">
    <location>
        <begin position="224"/>
        <end position="244"/>
    </location>
</feature>
<gene>
    <name evidence="2" type="ORF">B7C42_07772</name>
</gene>
<dbReference type="AlphaFoldDB" id="A0A231GU98"/>
<accession>A0A231GU98</accession>
<sequence>MSRNSSRGGTKGDSSPGDSACMAEQQQPIAVGLVREDVSGLRLPEHVDKIRRHAEKMSYAYIYTVRAPGNLTDPVGYALGIASASSAAALVVYDLETVDHTPSRVCGMLDLETISPPATWAVAMPHAAGPPHSHPEHPLTVDSAHMIMQQHLDCRTFECPRKATAYSCLVRAGKIVPPVDSPRERAAARGLPFRPRRHGRGSLPEGVSLTTLLDVLGGLTDLESEAGASANADQVTGSTATGKS</sequence>
<feature type="compositionally biased region" description="Polar residues" evidence="1">
    <location>
        <begin position="231"/>
        <end position="244"/>
    </location>
</feature>
<name>A0A231GU98_9NOCA</name>
<evidence type="ECO:0000313" key="2">
    <source>
        <dbReference type="EMBL" id="OXR40148.1"/>
    </source>
</evidence>
<keyword evidence="3" id="KW-1185">Reference proteome</keyword>
<feature type="compositionally biased region" description="Polar residues" evidence="1">
    <location>
        <begin position="1"/>
        <end position="17"/>
    </location>
</feature>
<evidence type="ECO:0000256" key="1">
    <source>
        <dbReference type="SAM" id="MobiDB-lite"/>
    </source>
</evidence>
<dbReference type="EMBL" id="NGAF01000039">
    <property type="protein sequence ID" value="OXR40148.1"/>
    <property type="molecule type" value="Genomic_DNA"/>
</dbReference>
<evidence type="ECO:0000313" key="3">
    <source>
        <dbReference type="Proteomes" id="UP000215506"/>
    </source>
</evidence>
<comment type="caution">
    <text evidence="2">The sequence shown here is derived from an EMBL/GenBank/DDBJ whole genome shotgun (WGS) entry which is preliminary data.</text>
</comment>
<reference evidence="2 3" key="1">
    <citation type="submission" date="2017-07" db="EMBL/GenBank/DDBJ databases">
        <title>First draft Genome Sequence of Nocardia cerradoensis isolated from human infection.</title>
        <authorList>
            <person name="Carrasco G."/>
        </authorList>
    </citation>
    <scope>NUCLEOTIDE SEQUENCE [LARGE SCALE GENOMIC DNA]</scope>
    <source>
        <strain evidence="2 3">CNM20130759</strain>
    </source>
</reference>